<dbReference type="AlphaFoldDB" id="A0ABD0KTA7"/>
<feature type="region of interest" description="Disordered" evidence="1">
    <location>
        <begin position="127"/>
        <end position="158"/>
    </location>
</feature>
<evidence type="ECO:0000313" key="5">
    <source>
        <dbReference type="Proteomes" id="UP001519460"/>
    </source>
</evidence>
<evidence type="ECO:0000313" key="3">
    <source>
        <dbReference type="EMBL" id="KAK7474942.1"/>
    </source>
</evidence>
<protein>
    <submittedName>
        <fullName evidence="4">Uncharacterized protein</fullName>
    </submittedName>
</protein>
<reference evidence="4 5" key="2">
    <citation type="journal article" date="2023" name="Sci. Data">
        <title>Genome assembly of the Korean intertidal mud-creeper Batillaria attramentaria.</title>
        <authorList>
            <person name="Patra A.K."/>
            <person name="Ho P.T."/>
            <person name="Jun S."/>
            <person name="Lee S.J."/>
            <person name="Kim Y."/>
            <person name="Won Y.J."/>
        </authorList>
    </citation>
    <scope>NUCLEOTIDE SEQUENCE [LARGE SCALE GENOMIC DNA]</scope>
    <source>
        <strain evidence="4">Wonlab-2016</strain>
    </source>
</reference>
<evidence type="ECO:0000313" key="2">
    <source>
        <dbReference type="EMBL" id="KAK7466641.1"/>
    </source>
</evidence>
<name>A0ABD0KTA7_9CAEN</name>
<evidence type="ECO:0000313" key="4">
    <source>
        <dbReference type="EMBL" id="KAK7490266.1"/>
    </source>
</evidence>
<feature type="region of interest" description="Disordered" evidence="1">
    <location>
        <begin position="170"/>
        <end position="210"/>
    </location>
</feature>
<dbReference type="EMBL" id="JACVVK020000128">
    <property type="protein sequence ID" value="KAK7490266.1"/>
    <property type="molecule type" value="Genomic_DNA"/>
</dbReference>
<proteinExistence type="predicted"/>
<evidence type="ECO:0000256" key="1">
    <source>
        <dbReference type="SAM" id="MobiDB-lite"/>
    </source>
</evidence>
<gene>
    <name evidence="4" type="ORF">BaRGS_00018427</name>
    <name evidence="3" type="ORF">BaRGS_00033829</name>
    <name evidence="2" type="ORF">BaRGS_00037249</name>
</gene>
<comment type="caution">
    <text evidence="4">The sequence shown here is derived from an EMBL/GenBank/DDBJ whole genome shotgun (WGS) entry which is preliminary data.</text>
</comment>
<accession>A0ABD0KTA7</accession>
<reference evidence="4" key="1">
    <citation type="submission" date="2020-09" db="EMBL/GenBank/DDBJ databases">
        <authorList>
            <person name="Won Y."/>
        </authorList>
    </citation>
    <scope>NUCLEOTIDE SEQUENCE</scope>
    <source>
        <strain evidence="4">Wonlab-2016</strain>
        <tissue evidence="4">Foot muscle</tissue>
    </source>
</reference>
<reference evidence="4" key="3">
    <citation type="submission" date="2023-01" db="EMBL/GenBank/DDBJ databases">
        <authorList>
            <person name="Patra A."/>
        </authorList>
    </citation>
    <scope>NUCLEOTIDE SEQUENCE</scope>
    <source>
        <strain evidence="4">Wonlab-2016</strain>
        <tissue evidence="4">Foot muscle</tissue>
    </source>
</reference>
<dbReference type="EMBL" id="JACVVK020000552">
    <property type="protein sequence ID" value="KAK7466641.1"/>
    <property type="molecule type" value="Genomic_DNA"/>
</dbReference>
<organism evidence="4 5">
    <name type="scientific">Batillaria attramentaria</name>
    <dbReference type="NCBI Taxonomy" id="370345"/>
    <lineage>
        <taxon>Eukaryota</taxon>
        <taxon>Metazoa</taxon>
        <taxon>Spiralia</taxon>
        <taxon>Lophotrochozoa</taxon>
        <taxon>Mollusca</taxon>
        <taxon>Gastropoda</taxon>
        <taxon>Caenogastropoda</taxon>
        <taxon>Sorbeoconcha</taxon>
        <taxon>Cerithioidea</taxon>
        <taxon>Batillariidae</taxon>
        <taxon>Batillaria</taxon>
    </lineage>
</organism>
<sequence>MAASKKYTLEEDHDLMDEVSLYNPFKKINSWEGLKKKLDEHPLLGRRSSKSLRDRALLIMDQRRTLVKQQEKASGIEEPERSDFDKAIDEALLIKQEAEEEQASSCSKKRRQDAADIAVLAAAEAGRAPAAPDLDVQPSSSTPDVTSTPTAKYRRTSGELVGVLKTKVEAEKAAREEERQERQRLEEARQEEAARLQRAAEEDRQLRREELNLKKRELDLREAQEKAMAKEREAMMQLLMQQLSKK</sequence>
<dbReference type="EMBL" id="JACVVK020000420">
    <property type="protein sequence ID" value="KAK7474942.1"/>
    <property type="molecule type" value="Genomic_DNA"/>
</dbReference>
<keyword evidence="5" id="KW-1185">Reference proteome</keyword>
<dbReference type="Proteomes" id="UP001519460">
    <property type="component" value="Unassembled WGS sequence"/>
</dbReference>
<feature type="compositionally biased region" description="Low complexity" evidence="1">
    <location>
        <begin position="138"/>
        <end position="150"/>
    </location>
</feature>